<dbReference type="CDD" id="cd06587">
    <property type="entry name" value="VOC"/>
    <property type="match status" value="1"/>
</dbReference>
<dbReference type="RefSeq" id="WP_045749412.1">
    <property type="nucleotide sequence ID" value="NZ_FUZK01000001.1"/>
</dbReference>
<dbReference type="SUPFAM" id="SSF54593">
    <property type="entry name" value="Glyoxalase/Bleomycin resistance protein/Dihydroxybiphenyl dioxygenase"/>
    <property type="match status" value="1"/>
</dbReference>
<keyword evidence="3" id="KW-1185">Reference proteome</keyword>
<dbReference type="OrthoDB" id="4548523at2"/>
<gene>
    <name evidence="2" type="ORF">Aocu_08640</name>
</gene>
<dbReference type="Gene3D" id="3.10.180.10">
    <property type="entry name" value="2,3-Dihydroxybiphenyl 1,2-Dioxygenase, domain 1"/>
    <property type="match status" value="1"/>
</dbReference>
<evidence type="ECO:0000313" key="3">
    <source>
        <dbReference type="Proteomes" id="UP000032434"/>
    </source>
</evidence>
<dbReference type="PROSITE" id="PS51819">
    <property type="entry name" value="VOC"/>
    <property type="match status" value="1"/>
</dbReference>
<evidence type="ECO:0000313" key="2">
    <source>
        <dbReference type="EMBL" id="CDR30937.1"/>
    </source>
</evidence>
<organism evidence="2 3">
    <name type="scientific">Acholeplasma oculi</name>
    <dbReference type="NCBI Taxonomy" id="35623"/>
    <lineage>
        <taxon>Bacteria</taxon>
        <taxon>Bacillati</taxon>
        <taxon>Mycoplasmatota</taxon>
        <taxon>Mollicutes</taxon>
        <taxon>Acholeplasmatales</taxon>
        <taxon>Acholeplasmataceae</taxon>
        <taxon>Acholeplasma</taxon>
    </lineage>
</organism>
<dbReference type="InParanoid" id="A0A061AIW2"/>
<dbReference type="InterPro" id="IPR029068">
    <property type="entry name" value="Glyas_Bleomycin-R_OHBP_Dase"/>
</dbReference>
<dbReference type="PATRIC" id="fig|35623.3.peg.864"/>
<feature type="domain" description="VOC" evidence="1">
    <location>
        <begin position="4"/>
        <end position="114"/>
    </location>
</feature>
<name>A0A061AIW2_9MOLU</name>
<evidence type="ECO:0000259" key="1">
    <source>
        <dbReference type="PROSITE" id="PS51819"/>
    </source>
</evidence>
<protein>
    <submittedName>
        <fullName evidence="2">Glyoxalase-like domain-containing protein</fullName>
    </submittedName>
</protein>
<dbReference type="Proteomes" id="UP000032434">
    <property type="component" value="Chromosome 1"/>
</dbReference>
<reference evidence="3" key="1">
    <citation type="submission" date="2014-05" db="EMBL/GenBank/DDBJ databases">
        <authorList>
            <person name="Kube M."/>
        </authorList>
    </citation>
    <scope>NUCLEOTIDE SEQUENCE [LARGE SCALE GENOMIC DNA]</scope>
</reference>
<dbReference type="InterPro" id="IPR004360">
    <property type="entry name" value="Glyas_Fos-R_dOase_dom"/>
</dbReference>
<dbReference type="InterPro" id="IPR037523">
    <property type="entry name" value="VOC_core"/>
</dbReference>
<proteinExistence type="predicted"/>
<dbReference type="HOGENOM" id="CLU_148021_1_0_14"/>
<dbReference type="EMBL" id="LK028559">
    <property type="protein sequence ID" value="CDR30937.1"/>
    <property type="molecule type" value="Genomic_DNA"/>
</dbReference>
<dbReference type="KEGG" id="aoc:Aocu_08640"/>
<accession>A0A061AIW2</accession>
<dbReference type="AlphaFoldDB" id="A0A061AIW2"/>
<dbReference type="Pfam" id="PF00903">
    <property type="entry name" value="Glyoxalase"/>
    <property type="match status" value="1"/>
</dbReference>
<sequence length="120" mass="13696">MSLKVNSVTVGLSVSDLNKASLWYGKLFVLEESMSPVDGIVEYLVGPIWLQLFEGSITESDHVLRFETDDIDKEFIRLKDLGILTEEVIEDIPGVLRYLDFKDPDGNQLSFYWLYPNASF</sequence>